<dbReference type="EMBL" id="AZCU01000016">
    <property type="protein sequence ID" value="KRK23435.1"/>
    <property type="molecule type" value="Genomic_DNA"/>
</dbReference>
<dbReference type="PANTHER" id="PTHR36834:SF1">
    <property type="entry name" value="INTEGRAL MEMBRANE PROTEIN"/>
    <property type="match status" value="1"/>
</dbReference>
<dbReference type="InterPro" id="IPR006976">
    <property type="entry name" value="VanZ-like"/>
</dbReference>
<evidence type="ECO:0000256" key="1">
    <source>
        <dbReference type="SAM" id="Phobius"/>
    </source>
</evidence>
<dbReference type="AlphaFoldDB" id="A0A837R9A3"/>
<keyword evidence="1" id="KW-0812">Transmembrane</keyword>
<gene>
    <name evidence="3" type="ORF">FD24_GL001121</name>
</gene>
<keyword evidence="1" id="KW-1133">Transmembrane helix</keyword>
<organism evidence="3 4">
    <name type="scientific">Lactiplantibacillus pentosus DSM 20314</name>
    <dbReference type="NCBI Taxonomy" id="1423791"/>
    <lineage>
        <taxon>Bacteria</taxon>
        <taxon>Bacillati</taxon>
        <taxon>Bacillota</taxon>
        <taxon>Bacilli</taxon>
        <taxon>Lactobacillales</taxon>
        <taxon>Lactobacillaceae</taxon>
        <taxon>Lactiplantibacillus</taxon>
    </lineage>
</organism>
<dbReference type="InterPro" id="IPR053150">
    <property type="entry name" value="Teicoplanin_resist-assoc"/>
</dbReference>
<dbReference type="Proteomes" id="UP000051020">
    <property type="component" value="Unassembled WGS sequence"/>
</dbReference>
<evidence type="ECO:0000313" key="4">
    <source>
        <dbReference type="Proteomes" id="UP000051020"/>
    </source>
</evidence>
<sequence>MIHIRWRIDPKHLKGVISDMMINGHGFGPDYLIDAGATLIILIPLFFYILIRQFFNGHVTIVKASGLIAFFLYIYALLSVTFFPVMVFKWGAKAYQYGFGKQYLANFNVLELFQYAPSQIIGNLALLLPLSILVAYLWPNQFSQARPNMILGGLTTLGIETLQLLMSFFYLGNRTFDVNDLILNIVGYLIGFGLYKVSKSIFKLSPDVFQIL</sequence>
<proteinExistence type="predicted"/>
<dbReference type="Pfam" id="PF04892">
    <property type="entry name" value="VanZ"/>
    <property type="match status" value="1"/>
</dbReference>
<feature type="domain" description="VanZ-like" evidence="2">
    <location>
        <begin position="70"/>
        <end position="197"/>
    </location>
</feature>
<protein>
    <submittedName>
        <fullName evidence="3">Integral membrane protein</fullName>
    </submittedName>
</protein>
<accession>A0A837R9A3</accession>
<evidence type="ECO:0000313" key="3">
    <source>
        <dbReference type="EMBL" id="KRK23435.1"/>
    </source>
</evidence>
<name>A0A837R9A3_LACPE</name>
<feature type="transmembrane region" description="Helical" evidence="1">
    <location>
        <begin position="31"/>
        <end position="55"/>
    </location>
</feature>
<keyword evidence="1" id="KW-0472">Membrane</keyword>
<feature type="transmembrane region" description="Helical" evidence="1">
    <location>
        <begin position="120"/>
        <end position="138"/>
    </location>
</feature>
<reference evidence="3 4" key="1">
    <citation type="journal article" date="2015" name="Genome Announc.">
        <title>Expanding the biotechnology potential of lactobacilli through comparative genomics of 213 strains and associated genera.</title>
        <authorList>
            <person name="Sun Z."/>
            <person name="Harris H.M."/>
            <person name="McCann A."/>
            <person name="Guo C."/>
            <person name="Argimon S."/>
            <person name="Zhang W."/>
            <person name="Yang X."/>
            <person name="Jeffery I.B."/>
            <person name="Cooney J.C."/>
            <person name="Kagawa T.F."/>
            <person name="Liu W."/>
            <person name="Song Y."/>
            <person name="Salvetti E."/>
            <person name="Wrobel A."/>
            <person name="Rasinkangas P."/>
            <person name="Parkhill J."/>
            <person name="Rea M.C."/>
            <person name="O'Sullivan O."/>
            <person name="Ritari J."/>
            <person name="Douillard F.P."/>
            <person name="Paul Ross R."/>
            <person name="Yang R."/>
            <person name="Briner A.E."/>
            <person name="Felis G.E."/>
            <person name="de Vos W.M."/>
            <person name="Barrangou R."/>
            <person name="Klaenhammer T.R."/>
            <person name="Caufield P.W."/>
            <person name="Cui Y."/>
            <person name="Zhang H."/>
            <person name="O'Toole P.W."/>
        </authorList>
    </citation>
    <scope>NUCLEOTIDE SEQUENCE [LARGE SCALE GENOMIC DNA]</scope>
    <source>
        <strain evidence="3 4">DSM 20314</strain>
    </source>
</reference>
<evidence type="ECO:0000259" key="2">
    <source>
        <dbReference type="Pfam" id="PF04892"/>
    </source>
</evidence>
<feature type="transmembrane region" description="Helical" evidence="1">
    <location>
        <begin position="67"/>
        <end position="88"/>
    </location>
</feature>
<comment type="caution">
    <text evidence="3">The sequence shown here is derived from an EMBL/GenBank/DDBJ whole genome shotgun (WGS) entry which is preliminary data.</text>
</comment>
<feature type="transmembrane region" description="Helical" evidence="1">
    <location>
        <begin position="178"/>
        <end position="195"/>
    </location>
</feature>
<dbReference type="PANTHER" id="PTHR36834">
    <property type="entry name" value="MEMBRANE PROTEIN-RELATED"/>
    <property type="match status" value="1"/>
</dbReference>
<feature type="transmembrane region" description="Helical" evidence="1">
    <location>
        <begin position="150"/>
        <end position="172"/>
    </location>
</feature>